<reference evidence="3" key="1">
    <citation type="submission" date="2025-08" db="UniProtKB">
        <authorList>
            <consortium name="RefSeq"/>
        </authorList>
    </citation>
    <scope>IDENTIFICATION</scope>
</reference>
<dbReference type="AlphaFoldDB" id="A0A6P6RZS1"/>
<dbReference type="RefSeq" id="XP_026192852.1">
    <property type="nucleotide sequence ID" value="XM_026337067.1"/>
</dbReference>
<dbReference type="GO" id="GO:0004103">
    <property type="term" value="F:choline kinase activity"/>
    <property type="evidence" value="ECO:0007669"/>
    <property type="project" value="TreeGrafter"/>
</dbReference>
<dbReference type="InterPro" id="IPR011009">
    <property type="entry name" value="Kinase-like_dom_sf"/>
</dbReference>
<keyword evidence="3" id="KW-0808">Transferase</keyword>
<dbReference type="GO" id="GO:0005737">
    <property type="term" value="C:cytoplasm"/>
    <property type="evidence" value="ECO:0007669"/>
    <property type="project" value="TreeGrafter"/>
</dbReference>
<gene>
    <name evidence="3" type="primary">LOC34622956</name>
</gene>
<keyword evidence="3" id="KW-0418">Kinase</keyword>
<dbReference type="SUPFAM" id="SSF56112">
    <property type="entry name" value="Protein kinase-like (PK-like)"/>
    <property type="match status" value="1"/>
</dbReference>
<name>A0A6P6RZS1_9EIME</name>
<dbReference type="PANTHER" id="PTHR22603">
    <property type="entry name" value="CHOLINE/ETHANOALAMINE KINASE"/>
    <property type="match status" value="1"/>
</dbReference>
<protein>
    <submittedName>
        <fullName evidence="3">Probable ethanolamine kinase B</fullName>
    </submittedName>
</protein>
<proteinExistence type="inferred from homology"/>
<evidence type="ECO:0000256" key="1">
    <source>
        <dbReference type="ARBA" id="ARBA00038211"/>
    </source>
</evidence>
<sequence length="605" mass="67095">MDHHGVVNASKTRGGLPSVSETSLSMFVATYPGAQCDAEDSTSAVGSSSYENRICFHVRPLDYQEESSPLSSADPDVNATDARCTLVCVLNHQTALREALGNQPRPRIASASSDATTLPSTTFSLWSLPRALRNYFRSSPSESGLQRIQQLRQQNEEDQILRYRLLRKEMLLRAIAKAGLGGWQVYQDTAVQVSKISGGLSNQLYLVSLDTAEEARDVSAGLPGEDIAPAVTKALIRVFGHQQGTALFSARVERILFKTLGSLGLAPRCLAEFEGGRIEEYWESPVLSTADLTDKRILERAMTTIAAFHSVPLPSFLPKASCLLGESSSNSAEAAEDPSVEYCSCCCCRLELWGSMAREAVNEVLMEQTPLSDGAADFPLHAVAGSEDTATSEDYQQGIQEARMRSTAAKMKSLNLSFYLEEAKWLADKLKALAQDDAAYFQALEAQLRQEGVLKRPSEEDEQGDGLLWLSGMHAVLSHNDFQENNILHTHGEGLRLIDFEYSGVNARAFDIANLFCEATLDYTLNTEWPFYSVLPNQMPSSTLRRHLVEVDYMMLASHLVWAFWSVVRTKIPEDPELFSYLHYAKTRLEQYSEKKREMQARGVL</sequence>
<dbReference type="PANTHER" id="PTHR22603:SF93">
    <property type="entry name" value="RE24176P"/>
    <property type="match status" value="1"/>
</dbReference>
<comment type="similarity">
    <text evidence="1">Belongs to the choline/ethanolamine kinase family.</text>
</comment>
<dbReference type="Gene3D" id="3.30.200.20">
    <property type="entry name" value="Phosphorylase Kinase, domain 1"/>
    <property type="match status" value="1"/>
</dbReference>
<dbReference type="GeneID" id="34622956"/>
<evidence type="ECO:0000313" key="2">
    <source>
        <dbReference type="Proteomes" id="UP000515125"/>
    </source>
</evidence>
<dbReference type="Pfam" id="PF01633">
    <property type="entry name" value="Choline_kinase"/>
    <property type="match status" value="2"/>
</dbReference>
<evidence type="ECO:0000313" key="3">
    <source>
        <dbReference type="RefSeq" id="XP_026192852.1"/>
    </source>
</evidence>
<dbReference type="OrthoDB" id="3649325at2759"/>
<dbReference type="GO" id="GO:0006646">
    <property type="term" value="P:phosphatidylethanolamine biosynthetic process"/>
    <property type="evidence" value="ECO:0007669"/>
    <property type="project" value="TreeGrafter"/>
</dbReference>
<dbReference type="Gene3D" id="3.90.1200.10">
    <property type="match status" value="3"/>
</dbReference>
<dbReference type="GO" id="GO:0004305">
    <property type="term" value="F:ethanolamine kinase activity"/>
    <property type="evidence" value="ECO:0007669"/>
    <property type="project" value="TreeGrafter"/>
</dbReference>
<accession>A0A6P6RZS1</accession>
<organism evidence="2 3">
    <name type="scientific">Cyclospora cayetanensis</name>
    <dbReference type="NCBI Taxonomy" id="88456"/>
    <lineage>
        <taxon>Eukaryota</taxon>
        <taxon>Sar</taxon>
        <taxon>Alveolata</taxon>
        <taxon>Apicomplexa</taxon>
        <taxon>Conoidasida</taxon>
        <taxon>Coccidia</taxon>
        <taxon>Eucoccidiorida</taxon>
        <taxon>Eimeriorina</taxon>
        <taxon>Eimeriidae</taxon>
        <taxon>Cyclospora</taxon>
    </lineage>
</organism>
<dbReference type="Proteomes" id="UP000515125">
    <property type="component" value="Unplaced"/>
</dbReference>
<keyword evidence="2" id="KW-1185">Reference proteome</keyword>